<organism evidence="3 4">
    <name type="scientific">Actinophytocola algeriensis</name>
    <dbReference type="NCBI Taxonomy" id="1768010"/>
    <lineage>
        <taxon>Bacteria</taxon>
        <taxon>Bacillati</taxon>
        <taxon>Actinomycetota</taxon>
        <taxon>Actinomycetes</taxon>
        <taxon>Pseudonocardiales</taxon>
        <taxon>Pseudonocardiaceae</taxon>
    </lineage>
</organism>
<proteinExistence type="predicted"/>
<comment type="caution">
    <text evidence="3">The sequence shown here is derived from an EMBL/GenBank/DDBJ whole genome shotgun (WGS) entry which is preliminary data.</text>
</comment>
<accession>A0A7W7VHG6</accession>
<name>A0A7W7VHG6_9PSEU</name>
<evidence type="ECO:0000256" key="2">
    <source>
        <dbReference type="SAM" id="Phobius"/>
    </source>
</evidence>
<evidence type="ECO:0000313" key="4">
    <source>
        <dbReference type="Proteomes" id="UP000520767"/>
    </source>
</evidence>
<evidence type="ECO:0000313" key="3">
    <source>
        <dbReference type="EMBL" id="MBB4910184.1"/>
    </source>
</evidence>
<dbReference type="AlphaFoldDB" id="A0A7W7VHG6"/>
<protein>
    <submittedName>
        <fullName evidence="3">Type III secretory pathway component EscT</fullName>
    </submittedName>
</protein>
<dbReference type="RefSeq" id="WP_184814258.1">
    <property type="nucleotide sequence ID" value="NZ_JACHJQ010000007.1"/>
</dbReference>
<dbReference type="Gene3D" id="1.20.5.110">
    <property type="match status" value="1"/>
</dbReference>
<reference evidence="3 4" key="1">
    <citation type="submission" date="2020-08" db="EMBL/GenBank/DDBJ databases">
        <title>Genomic Encyclopedia of Type Strains, Phase III (KMG-III): the genomes of soil and plant-associated and newly described type strains.</title>
        <authorList>
            <person name="Whitman W."/>
        </authorList>
    </citation>
    <scope>NUCLEOTIDE SEQUENCE [LARGE SCALE GENOMIC DNA]</scope>
    <source>
        <strain evidence="3 4">CECT 8960</strain>
    </source>
</reference>
<dbReference type="Proteomes" id="UP000520767">
    <property type="component" value="Unassembled WGS sequence"/>
</dbReference>
<feature type="transmembrane region" description="Helical" evidence="2">
    <location>
        <begin position="12"/>
        <end position="33"/>
    </location>
</feature>
<keyword evidence="2" id="KW-1133">Transmembrane helix</keyword>
<feature type="region of interest" description="Disordered" evidence="1">
    <location>
        <begin position="64"/>
        <end position="83"/>
    </location>
</feature>
<dbReference type="EMBL" id="JACHJQ010000007">
    <property type="protein sequence ID" value="MBB4910184.1"/>
    <property type="molecule type" value="Genomic_DNA"/>
</dbReference>
<sequence length="83" mass="8778">MHSVHRQVAMSTLMVGGIALLGVVTGLVASWFVRTIEGAGQQADELAGLRRELRAAVDALTEARARASGTGETSFTDERPAVR</sequence>
<gene>
    <name evidence="3" type="ORF">FHR82_006442</name>
</gene>
<evidence type="ECO:0000256" key="1">
    <source>
        <dbReference type="SAM" id="MobiDB-lite"/>
    </source>
</evidence>
<keyword evidence="2" id="KW-0472">Membrane</keyword>
<keyword evidence="4" id="KW-1185">Reference proteome</keyword>
<keyword evidence="2" id="KW-0812">Transmembrane</keyword>